<reference evidence="3 4" key="1">
    <citation type="submission" date="2020-01" db="EMBL/GenBank/DDBJ databases">
        <authorList>
            <person name="Kim M.K."/>
        </authorList>
    </citation>
    <scope>NUCLEOTIDE SEQUENCE [LARGE SCALE GENOMIC DNA]</scope>
    <source>
        <strain evidence="3 4">172606-1</strain>
    </source>
</reference>
<dbReference type="GO" id="GO:0008081">
    <property type="term" value="F:phosphoric diester hydrolase activity"/>
    <property type="evidence" value="ECO:0007669"/>
    <property type="project" value="InterPro"/>
</dbReference>
<dbReference type="PANTHER" id="PTHR46211">
    <property type="entry name" value="GLYCEROPHOSPHORYL DIESTER PHOSPHODIESTERASE"/>
    <property type="match status" value="1"/>
</dbReference>
<dbReference type="EMBL" id="CP048222">
    <property type="protein sequence ID" value="QHT67570.1"/>
    <property type="molecule type" value="Genomic_DNA"/>
</dbReference>
<keyword evidence="1" id="KW-0732">Signal</keyword>
<feature type="signal peptide" evidence="1">
    <location>
        <begin position="1"/>
        <end position="22"/>
    </location>
</feature>
<name>A0A6C0GIM4_9BACT</name>
<feature type="chain" id="PRO_5025640409" evidence="1">
    <location>
        <begin position="23"/>
        <end position="294"/>
    </location>
</feature>
<dbReference type="PROSITE" id="PS51704">
    <property type="entry name" value="GP_PDE"/>
    <property type="match status" value="1"/>
</dbReference>
<dbReference type="GO" id="GO:0006629">
    <property type="term" value="P:lipid metabolic process"/>
    <property type="evidence" value="ECO:0007669"/>
    <property type="project" value="InterPro"/>
</dbReference>
<evidence type="ECO:0000259" key="2">
    <source>
        <dbReference type="PROSITE" id="PS51704"/>
    </source>
</evidence>
<dbReference type="KEGG" id="rhoz:GXP67_13495"/>
<sequence>MRFFACCFLCILHTCIFTSAMAQQFDWQGHRGCRGLMPENSIPAFKKALDLGVTTLELDVVISKDKQVVVSHEPFFSAGICLDTDGKEIPKADEKKHNIYQYTYEQIKSFDCGSKGNPRFPEQQKMKVYKPLLSEVFTEMEKYRKEKNLPQYAYNIEIKCEPEGDNVFHPAPEEFSDLVYKLIGKHTSWERITLQSFDFRVLQYWHQKYPQVKLAALVENTKSLESNLKSLGFTPQIYSPYFMLLLSKESVEKIHKAGMLLIPWTLNEEGTMKKLKSWGVDGIITDYPDRTKGL</sequence>
<evidence type="ECO:0000313" key="4">
    <source>
        <dbReference type="Proteomes" id="UP000480178"/>
    </source>
</evidence>
<dbReference type="AlphaFoldDB" id="A0A6C0GIM4"/>
<dbReference type="InterPro" id="IPR017946">
    <property type="entry name" value="PLC-like_Pdiesterase_TIM-brl"/>
</dbReference>
<gene>
    <name evidence="3" type="ORF">GXP67_13495</name>
</gene>
<evidence type="ECO:0000256" key="1">
    <source>
        <dbReference type="SAM" id="SignalP"/>
    </source>
</evidence>
<dbReference type="CDD" id="cd08567">
    <property type="entry name" value="GDPD_SpGDE_like"/>
    <property type="match status" value="1"/>
</dbReference>
<dbReference type="InterPro" id="IPR030395">
    <property type="entry name" value="GP_PDE_dom"/>
</dbReference>
<evidence type="ECO:0000313" key="3">
    <source>
        <dbReference type="EMBL" id="QHT67570.1"/>
    </source>
</evidence>
<proteinExistence type="predicted"/>
<organism evidence="3 4">
    <name type="scientific">Rhodocytophaga rosea</name>
    <dbReference type="NCBI Taxonomy" id="2704465"/>
    <lineage>
        <taxon>Bacteria</taxon>
        <taxon>Pseudomonadati</taxon>
        <taxon>Bacteroidota</taxon>
        <taxon>Cytophagia</taxon>
        <taxon>Cytophagales</taxon>
        <taxon>Rhodocytophagaceae</taxon>
        <taxon>Rhodocytophaga</taxon>
    </lineage>
</organism>
<dbReference type="Pfam" id="PF03009">
    <property type="entry name" value="GDPD"/>
    <property type="match status" value="1"/>
</dbReference>
<feature type="domain" description="GP-PDE" evidence="2">
    <location>
        <begin position="25"/>
        <end position="294"/>
    </location>
</feature>
<protein>
    <submittedName>
        <fullName evidence="3">Glycerophosphodiester phosphodiesterase</fullName>
    </submittedName>
</protein>
<dbReference type="PANTHER" id="PTHR46211:SF14">
    <property type="entry name" value="GLYCEROPHOSPHODIESTER PHOSPHODIESTERASE"/>
    <property type="match status" value="1"/>
</dbReference>
<accession>A0A6C0GIM4</accession>
<dbReference type="SUPFAM" id="SSF51695">
    <property type="entry name" value="PLC-like phosphodiesterases"/>
    <property type="match status" value="1"/>
</dbReference>
<keyword evidence="4" id="KW-1185">Reference proteome</keyword>
<dbReference type="Proteomes" id="UP000480178">
    <property type="component" value="Chromosome"/>
</dbReference>
<dbReference type="Gene3D" id="3.20.20.190">
    <property type="entry name" value="Phosphatidylinositol (PI) phosphodiesterase"/>
    <property type="match status" value="1"/>
</dbReference>